<keyword evidence="5" id="KW-1185">Reference proteome</keyword>
<feature type="transmembrane region" description="Helical" evidence="2">
    <location>
        <begin position="107"/>
        <end position="129"/>
    </location>
</feature>
<dbReference type="EMBL" id="JBHMAG010000012">
    <property type="protein sequence ID" value="MFB9752668.1"/>
    <property type="molecule type" value="Genomic_DNA"/>
</dbReference>
<dbReference type="Pfam" id="PF09335">
    <property type="entry name" value="VTT_dom"/>
    <property type="match status" value="1"/>
</dbReference>
<gene>
    <name evidence="4" type="ORF">ACFFNY_13960</name>
</gene>
<organism evidence="4 5">
    <name type="scientific">Paenibacillus hodogayensis</name>
    <dbReference type="NCBI Taxonomy" id="279208"/>
    <lineage>
        <taxon>Bacteria</taxon>
        <taxon>Bacillati</taxon>
        <taxon>Bacillota</taxon>
        <taxon>Bacilli</taxon>
        <taxon>Bacillales</taxon>
        <taxon>Paenibacillaceae</taxon>
        <taxon>Paenibacillus</taxon>
    </lineage>
</organism>
<proteinExistence type="inferred from homology"/>
<dbReference type="InterPro" id="IPR032816">
    <property type="entry name" value="VTT_dom"/>
</dbReference>
<name>A0ABV5VWR3_9BACL</name>
<sequence>MIDAILFPIPAFFLQVSLSALNPETAIWLATVGYVGSLIGTPIGYAIGKTSGNLVLNKVMKKKWLDAATGIFRKHGEAAILVGSFTPIPFKLFTIMSGVMKYPLWKLMGYAAIGRAVKFYAVGLLFYVYGRAAEQMVDRMLGLILLGAGAVVAVVWLIVRSVRKKRKLKQSEVLTESSS</sequence>
<feature type="transmembrane region" description="Helical" evidence="2">
    <location>
        <begin position="29"/>
        <end position="48"/>
    </location>
</feature>
<comment type="caution">
    <text evidence="4">The sequence shown here is derived from an EMBL/GenBank/DDBJ whole genome shotgun (WGS) entry which is preliminary data.</text>
</comment>
<protein>
    <submittedName>
        <fullName evidence="4">YqaA family protein</fullName>
    </submittedName>
</protein>
<dbReference type="Proteomes" id="UP001589619">
    <property type="component" value="Unassembled WGS sequence"/>
</dbReference>
<feature type="domain" description="VTT" evidence="3">
    <location>
        <begin position="26"/>
        <end position="124"/>
    </location>
</feature>
<evidence type="ECO:0000313" key="5">
    <source>
        <dbReference type="Proteomes" id="UP001589619"/>
    </source>
</evidence>
<evidence type="ECO:0000259" key="3">
    <source>
        <dbReference type="Pfam" id="PF09335"/>
    </source>
</evidence>
<keyword evidence="2" id="KW-0812">Transmembrane</keyword>
<keyword evidence="2" id="KW-1133">Transmembrane helix</keyword>
<reference evidence="4 5" key="1">
    <citation type="submission" date="2024-09" db="EMBL/GenBank/DDBJ databases">
        <authorList>
            <person name="Sun Q."/>
            <person name="Mori K."/>
        </authorList>
    </citation>
    <scope>NUCLEOTIDE SEQUENCE [LARGE SCALE GENOMIC DNA]</scope>
    <source>
        <strain evidence="4 5">JCM 12520</strain>
    </source>
</reference>
<feature type="transmembrane region" description="Helical" evidence="2">
    <location>
        <begin position="141"/>
        <end position="159"/>
    </location>
</feature>
<keyword evidence="2" id="KW-0472">Membrane</keyword>
<dbReference type="PANTHER" id="PTHR42709:SF11">
    <property type="entry name" value="DEDA FAMILY PROTEIN"/>
    <property type="match status" value="1"/>
</dbReference>
<evidence type="ECO:0000313" key="4">
    <source>
        <dbReference type="EMBL" id="MFB9752668.1"/>
    </source>
</evidence>
<dbReference type="PANTHER" id="PTHR42709">
    <property type="entry name" value="ALKALINE PHOSPHATASE LIKE PROTEIN"/>
    <property type="match status" value="1"/>
</dbReference>
<dbReference type="InterPro" id="IPR051311">
    <property type="entry name" value="DedA_domain"/>
</dbReference>
<evidence type="ECO:0000256" key="2">
    <source>
        <dbReference type="SAM" id="Phobius"/>
    </source>
</evidence>
<accession>A0ABV5VWR3</accession>
<dbReference type="RefSeq" id="WP_344904228.1">
    <property type="nucleotide sequence ID" value="NZ_BAAAYO010000001.1"/>
</dbReference>
<comment type="similarity">
    <text evidence="1">Belongs to the DedA family.</text>
</comment>
<evidence type="ECO:0000256" key="1">
    <source>
        <dbReference type="ARBA" id="ARBA00010792"/>
    </source>
</evidence>